<dbReference type="RefSeq" id="WP_331849210.1">
    <property type="nucleotide sequence ID" value="NZ_JAZHPZ010000023.1"/>
</dbReference>
<gene>
    <name evidence="1" type="ORF">V3851_25305</name>
</gene>
<comment type="caution">
    <text evidence="1">The sequence shown here is derived from an EMBL/GenBank/DDBJ whole genome shotgun (WGS) entry which is preliminary data.</text>
</comment>
<proteinExistence type="predicted"/>
<name>A0ABU7W041_9BACL</name>
<dbReference type="Proteomes" id="UP001306950">
    <property type="component" value="Unassembled WGS sequence"/>
</dbReference>
<accession>A0ABU7W041</accession>
<dbReference type="EMBL" id="JAZHPZ010000023">
    <property type="protein sequence ID" value="MEF2969105.1"/>
    <property type="molecule type" value="Genomic_DNA"/>
</dbReference>
<evidence type="ECO:0000313" key="1">
    <source>
        <dbReference type="EMBL" id="MEF2969105.1"/>
    </source>
</evidence>
<organism evidence="1 2">
    <name type="scientific">Paenibacillus haidiansis</name>
    <dbReference type="NCBI Taxonomy" id="1574488"/>
    <lineage>
        <taxon>Bacteria</taxon>
        <taxon>Bacillati</taxon>
        <taxon>Bacillota</taxon>
        <taxon>Bacilli</taxon>
        <taxon>Bacillales</taxon>
        <taxon>Paenibacillaceae</taxon>
        <taxon>Paenibacillus</taxon>
    </lineage>
</organism>
<evidence type="ECO:0000313" key="2">
    <source>
        <dbReference type="Proteomes" id="UP001306950"/>
    </source>
</evidence>
<sequence>MGFWDKLAKAGGTVIEAVQKQAEQQQREKENAEYMASRVDDDRELVKRFQSSSGVKKYGYAAELEKRGYLERNSEGKFQRTNKTL</sequence>
<keyword evidence="2" id="KW-1185">Reference proteome</keyword>
<protein>
    <submittedName>
        <fullName evidence="1">Uncharacterized protein</fullName>
    </submittedName>
</protein>
<reference evidence="1 2" key="1">
    <citation type="submission" date="2024-02" db="EMBL/GenBank/DDBJ databases">
        <title>A nitrogen-fixing paenibacillus bacterium.</title>
        <authorList>
            <person name="Zhang W.L."/>
            <person name="Chen S.F."/>
        </authorList>
    </citation>
    <scope>NUCLEOTIDE SEQUENCE [LARGE SCALE GENOMIC DNA]</scope>
    <source>
        <strain evidence="1 2">M1</strain>
    </source>
</reference>